<dbReference type="InterPro" id="IPR034006">
    <property type="entry name" value="M3B_PepF_2"/>
</dbReference>
<accession>A0AAW5B622</accession>
<reference evidence="9 10" key="1">
    <citation type="journal article" date="2022" name="Evol. Bioinform. Online">
        <title>Draft Genome Sequence of Oceanobacillus jordanicus Strain GSFE11, a Halotolerant Plant Growth-Promoting Bacterial Endophyte Isolated From the Jordan Valley.</title>
        <authorList>
            <person name="Alhindi T."/>
            <person name="Albdaiwi R."/>
        </authorList>
    </citation>
    <scope>NUCLEOTIDE SEQUENCE [LARGE SCALE GENOMIC DNA]</scope>
    <source>
        <strain evidence="9 10">GSFE11</strain>
    </source>
</reference>
<dbReference type="Gene3D" id="1.10.1370.20">
    <property type="entry name" value="Oligoendopeptidase f, C-terminal domain"/>
    <property type="match status" value="1"/>
</dbReference>
<evidence type="ECO:0000256" key="4">
    <source>
        <dbReference type="ARBA" id="ARBA00022833"/>
    </source>
</evidence>
<dbReference type="SUPFAM" id="SSF55486">
    <property type="entry name" value="Metalloproteases ('zincins'), catalytic domain"/>
    <property type="match status" value="1"/>
</dbReference>
<name>A0AAW5B622_9BACI</name>
<proteinExistence type="inferred from homology"/>
<keyword evidence="1 6" id="KW-0645">Protease</keyword>
<evidence type="ECO:0000313" key="9">
    <source>
        <dbReference type="EMBL" id="MCG3419949.1"/>
    </source>
</evidence>
<comment type="cofactor">
    <cofactor evidence="6">
        <name>Zn(2+)</name>
        <dbReference type="ChEBI" id="CHEBI:29105"/>
    </cofactor>
    <text evidence="6">Binds 1 zinc ion.</text>
</comment>
<evidence type="ECO:0000256" key="3">
    <source>
        <dbReference type="ARBA" id="ARBA00022801"/>
    </source>
</evidence>
<dbReference type="NCBIfam" id="TIGR02290">
    <property type="entry name" value="M3_fam_3"/>
    <property type="match status" value="1"/>
</dbReference>
<dbReference type="InterPro" id="IPR011977">
    <property type="entry name" value="Pept_M3B_clade3"/>
</dbReference>
<dbReference type="InterPro" id="IPR042088">
    <property type="entry name" value="OligoPept_F_C"/>
</dbReference>
<dbReference type="RefSeq" id="WP_238020375.1">
    <property type="nucleotide sequence ID" value="NZ_JAIFZM010000010.1"/>
</dbReference>
<sequence>MKNGVYREVWDLDSIFPGESESPQLVEHLRNTERKIKDFNSKVGSFVSSKCIAEPVEVTELIRLISEIEMNVLQAKSFVVCLLAQNPKDQKASTLEDKVGYLNASFETSVKRTQQLLQQIEEKLWNEMLDTEILSNYKYILNEWRQKGRLQLSEREERLISDLMIDGYHAWYSFYKTLMSSIKVKVSINGKENTLSVGQAINLRADPNAEVRKASHEALENVWKEKEGLFAQILNHIAGFRLQVYKNKGVENILEEPLLNNRIKEETLEVMWGAVDKHKNAFTEYLNGKAEILGEAKLNSYHFWAPITNSDQHIDYDKAVKFVTSHLSQFGPELASFISNAFEKGWVESENRPNKSAVPFCIGFPQTGESRVYMTYSGTIKDLLTLTHELGHAFHNHAMKDVDSINKQYPMSLAETASTFLEMIVLDAAIDQATTKKDKLLLLDEKLKRSVMNFMNINARFLFEKKFYEERKQGFVSTTRLNTLMKESMDIGYNGSLGHIPVHSWVWTPHFYITKSPFYNFPYTFGYLLSLSIYAKAKEKGRGFEKDYLAFLRDSGSMSTEELVMKHLGEDITSESFWEKGMELCMNDVKEFIAVQASVRTPLQNMK</sequence>
<dbReference type="GO" id="GO:0046872">
    <property type="term" value="F:metal ion binding"/>
    <property type="evidence" value="ECO:0007669"/>
    <property type="project" value="UniProtKB-UniRule"/>
</dbReference>
<evidence type="ECO:0000259" key="7">
    <source>
        <dbReference type="Pfam" id="PF01432"/>
    </source>
</evidence>
<dbReference type="Gene3D" id="1.20.140.70">
    <property type="entry name" value="Oligopeptidase f, N-terminal domain"/>
    <property type="match status" value="1"/>
</dbReference>
<keyword evidence="4 6" id="KW-0862">Zinc</keyword>
<dbReference type="PANTHER" id="PTHR34217">
    <property type="entry name" value="METAL-DEPENDENT CARBOXYPEPTIDASE"/>
    <property type="match status" value="1"/>
</dbReference>
<dbReference type="Proteomes" id="UP001199631">
    <property type="component" value="Unassembled WGS sequence"/>
</dbReference>
<dbReference type="AlphaFoldDB" id="A0AAW5B622"/>
<evidence type="ECO:0000256" key="1">
    <source>
        <dbReference type="ARBA" id="ARBA00022670"/>
    </source>
</evidence>
<keyword evidence="5 6" id="KW-0482">Metalloprotease</keyword>
<keyword evidence="2 6" id="KW-0479">Metal-binding</keyword>
<organism evidence="9 10">
    <name type="scientific">Oceanobacillus jordanicus</name>
    <dbReference type="NCBI Taxonomy" id="2867266"/>
    <lineage>
        <taxon>Bacteria</taxon>
        <taxon>Bacillati</taxon>
        <taxon>Bacillota</taxon>
        <taxon>Bacilli</taxon>
        <taxon>Bacillales</taxon>
        <taxon>Bacillaceae</taxon>
        <taxon>Oceanobacillus</taxon>
    </lineage>
</organism>
<dbReference type="Pfam" id="PF01432">
    <property type="entry name" value="Peptidase_M3"/>
    <property type="match status" value="1"/>
</dbReference>
<dbReference type="CDD" id="cd09607">
    <property type="entry name" value="M3B_PepF"/>
    <property type="match status" value="1"/>
</dbReference>
<gene>
    <name evidence="9" type="ORF">K3T81_12360</name>
</gene>
<evidence type="ECO:0000256" key="2">
    <source>
        <dbReference type="ARBA" id="ARBA00022723"/>
    </source>
</evidence>
<evidence type="ECO:0000313" key="10">
    <source>
        <dbReference type="Proteomes" id="UP001199631"/>
    </source>
</evidence>
<dbReference type="GO" id="GO:0004181">
    <property type="term" value="F:metallocarboxypeptidase activity"/>
    <property type="evidence" value="ECO:0007669"/>
    <property type="project" value="InterPro"/>
</dbReference>
<evidence type="ECO:0000256" key="6">
    <source>
        <dbReference type="RuleBase" id="RU003435"/>
    </source>
</evidence>
<keyword evidence="3 6" id="KW-0378">Hydrolase</keyword>
<dbReference type="GO" id="GO:0004222">
    <property type="term" value="F:metalloendopeptidase activity"/>
    <property type="evidence" value="ECO:0007669"/>
    <property type="project" value="InterPro"/>
</dbReference>
<feature type="domain" description="Oligopeptidase F N-terminal" evidence="8">
    <location>
        <begin position="117"/>
        <end position="183"/>
    </location>
</feature>
<feature type="domain" description="Peptidase M3A/M3B catalytic" evidence="7">
    <location>
        <begin position="204"/>
        <end position="583"/>
    </location>
</feature>
<dbReference type="InterPro" id="IPR001567">
    <property type="entry name" value="Pept_M3A_M3B_dom"/>
</dbReference>
<dbReference type="EMBL" id="JAIFZM010000010">
    <property type="protein sequence ID" value="MCG3419949.1"/>
    <property type="molecule type" value="Genomic_DNA"/>
</dbReference>
<evidence type="ECO:0000256" key="5">
    <source>
        <dbReference type="ARBA" id="ARBA00023049"/>
    </source>
</evidence>
<comment type="caution">
    <text evidence="9">The sequence shown here is derived from an EMBL/GenBank/DDBJ whole genome shotgun (WGS) entry which is preliminary data.</text>
</comment>
<dbReference type="GO" id="GO:0006508">
    <property type="term" value="P:proteolysis"/>
    <property type="evidence" value="ECO:0007669"/>
    <property type="project" value="UniProtKB-KW"/>
</dbReference>
<dbReference type="PANTHER" id="PTHR34217:SF1">
    <property type="entry name" value="CARBOXYPEPTIDASE 1"/>
    <property type="match status" value="1"/>
</dbReference>
<dbReference type="InterPro" id="IPR001333">
    <property type="entry name" value="Peptidase_M32_Taq"/>
</dbReference>
<evidence type="ECO:0000259" key="8">
    <source>
        <dbReference type="Pfam" id="PF08439"/>
    </source>
</evidence>
<comment type="similarity">
    <text evidence="6">Belongs to the peptidase M3 family.</text>
</comment>
<dbReference type="InterPro" id="IPR013647">
    <property type="entry name" value="OligopepF_N_dom"/>
</dbReference>
<keyword evidence="10" id="KW-1185">Reference proteome</keyword>
<dbReference type="Pfam" id="PF08439">
    <property type="entry name" value="Peptidase_M3_N"/>
    <property type="match status" value="1"/>
</dbReference>
<protein>
    <submittedName>
        <fullName evidence="9">M3 family oligoendopeptidase</fullName>
    </submittedName>
</protein>